<organism evidence="1 2">
    <name type="scientific">Hortaea werneckii</name>
    <name type="common">Black yeast</name>
    <name type="synonym">Cladosporium werneckii</name>
    <dbReference type="NCBI Taxonomy" id="91943"/>
    <lineage>
        <taxon>Eukaryota</taxon>
        <taxon>Fungi</taxon>
        <taxon>Dikarya</taxon>
        <taxon>Ascomycota</taxon>
        <taxon>Pezizomycotina</taxon>
        <taxon>Dothideomycetes</taxon>
        <taxon>Dothideomycetidae</taxon>
        <taxon>Mycosphaerellales</taxon>
        <taxon>Teratosphaeriaceae</taxon>
        <taxon>Hortaea</taxon>
    </lineage>
</organism>
<dbReference type="InterPro" id="IPR014718">
    <property type="entry name" value="GH-type_carb-bd"/>
</dbReference>
<comment type="caution">
    <text evidence="1">The sequence shown here is derived from an EMBL/GenBank/DDBJ whole genome shotgun (WGS) entry which is preliminary data.</text>
</comment>
<sequence>MVSSSRLHSSSDGNIIASNPNMAAQKFSDAFTLLPQGGIIQEFRVGGKNIVLGFPQAETYKKAHPYFGETIGRLANRVSGAKFNLNGKTYSLPANNGPNSLHGGNVGWGKKTFDGPTPTTRNGKEAVLFKYLSKDGEEGYPGTVELRLWYTGSVEKDEGVDKTSLEIEYEAELVGDECEETAIGVTNHSYFNISDGPTIEGTKATVSTNLHQVTDDADIPTGEIKPFPGMPANEEFTFGPNDPNPDHCFIMNTDPASIPIDTRKEPMKRLIKMYHPGSKIHFEALSTEPAFQFYAGKSIDVPAMDGAPARGPKAGMCLEASRYVNAINDEKLKHMVTLKKGQTFGSKTIYRGWMD</sequence>
<dbReference type="Gene3D" id="2.70.98.10">
    <property type="match status" value="1"/>
</dbReference>
<dbReference type="Pfam" id="PF01263">
    <property type="entry name" value="Aldose_epim"/>
    <property type="match status" value="1"/>
</dbReference>
<dbReference type="InterPro" id="IPR008183">
    <property type="entry name" value="Aldose_1/G6P_1-epimerase"/>
</dbReference>
<dbReference type="OrthoDB" id="274691at2759"/>
<dbReference type="GO" id="GO:0006006">
    <property type="term" value="P:glucose metabolic process"/>
    <property type="evidence" value="ECO:0007669"/>
    <property type="project" value="TreeGrafter"/>
</dbReference>
<gene>
    <name evidence="1" type="ORF">D0859_00166</name>
</gene>
<protein>
    <recommendedName>
        <fullName evidence="3">Aldose 1-epimerase</fullName>
    </recommendedName>
</protein>
<proteinExistence type="predicted"/>
<evidence type="ECO:0000313" key="2">
    <source>
        <dbReference type="Proteomes" id="UP000281677"/>
    </source>
</evidence>
<dbReference type="GO" id="GO:0030246">
    <property type="term" value="F:carbohydrate binding"/>
    <property type="evidence" value="ECO:0007669"/>
    <property type="project" value="InterPro"/>
</dbReference>
<evidence type="ECO:0000313" key="1">
    <source>
        <dbReference type="EMBL" id="RMZ35657.1"/>
    </source>
</evidence>
<accession>A0A3M7JCX5</accession>
<dbReference type="GO" id="GO:0033499">
    <property type="term" value="P:galactose catabolic process via UDP-galactose, Leloir pathway"/>
    <property type="evidence" value="ECO:0007669"/>
    <property type="project" value="TreeGrafter"/>
</dbReference>
<evidence type="ECO:0008006" key="3">
    <source>
        <dbReference type="Google" id="ProtNLM"/>
    </source>
</evidence>
<name>A0A3M7JCX5_HORWE</name>
<dbReference type="EMBL" id="QWIT01000002">
    <property type="protein sequence ID" value="RMZ35657.1"/>
    <property type="molecule type" value="Genomic_DNA"/>
</dbReference>
<dbReference type="AlphaFoldDB" id="A0A3M7JCX5"/>
<dbReference type="SUPFAM" id="SSF74650">
    <property type="entry name" value="Galactose mutarotase-like"/>
    <property type="match status" value="1"/>
</dbReference>
<dbReference type="VEuPathDB" id="FungiDB:BTJ68_03058"/>
<reference evidence="1 2" key="1">
    <citation type="journal article" date="2018" name="BMC Genomics">
        <title>Genomic evidence for intraspecific hybridization in a clonal and extremely halotolerant yeast.</title>
        <authorList>
            <person name="Gostincar C."/>
            <person name="Stajich J.E."/>
            <person name="Zupancic J."/>
            <person name="Zalar P."/>
            <person name="Gunde-Cimerman N."/>
        </authorList>
    </citation>
    <scope>NUCLEOTIDE SEQUENCE [LARGE SCALE GENOMIC DNA]</scope>
    <source>
        <strain evidence="1 2">EXF-120</strain>
    </source>
</reference>
<dbReference type="InterPro" id="IPR011013">
    <property type="entry name" value="Gal_mutarotase_sf_dom"/>
</dbReference>
<dbReference type="PANTHER" id="PTHR10091">
    <property type="entry name" value="ALDOSE-1-EPIMERASE"/>
    <property type="match status" value="1"/>
</dbReference>
<dbReference type="PANTHER" id="PTHR10091:SF0">
    <property type="entry name" value="GALACTOSE MUTAROTASE"/>
    <property type="match status" value="1"/>
</dbReference>
<dbReference type="GO" id="GO:0004034">
    <property type="term" value="F:aldose 1-epimerase activity"/>
    <property type="evidence" value="ECO:0007669"/>
    <property type="project" value="TreeGrafter"/>
</dbReference>
<dbReference type="Proteomes" id="UP000281677">
    <property type="component" value="Unassembled WGS sequence"/>
</dbReference>